<evidence type="ECO:0000313" key="1">
    <source>
        <dbReference type="EMBL" id="KAF9066911.1"/>
    </source>
</evidence>
<dbReference type="AlphaFoldDB" id="A0A9P5PP88"/>
<name>A0A9P5PP88_9AGAR</name>
<protein>
    <submittedName>
        <fullName evidence="1">Uncharacterized protein</fullName>
    </submittedName>
</protein>
<reference evidence="1" key="1">
    <citation type="submission" date="2020-11" db="EMBL/GenBank/DDBJ databases">
        <authorList>
            <consortium name="DOE Joint Genome Institute"/>
            <person name="Ahrendt S."/>
            <person name="Riley R."/>
            <person name="Andreopoulos W."/>
            <person name="Labutti K."/>
            <person name="Pangilinan J."/>
            <person name="Ruiz-Duenas F.J."/>
            <person name="Barrasa J.M."/>
            <person name="Sanchez-Garcia M."/>
            <person name="Camarero S."/>
            <person name="Miyauchi S."/>
            <person name="Serrano A."/>
            <person name="Linde D."/>
            <person name="Babiker R."/>
            <person name="Drula E."/>
            <person name="Ayuso-Fernandez I."/>
            <person name="Pacheco R."/>
            <person name="Padilla G."/>
            <person name="Ferreira P."/>
            <person name="Barriuso J."/>
            <person name="Kellner H."/>
            <person name="Castanera R."/>
            <person name="Alfaro M."/>
            <person name="Ramirez L."/>
            <person name="Pisabarro A.G."/>
            <person name="Kuo A."/>
            <person name="Tritt A."/>
            <person name="Lipzen A."/>
            <person name="He G."/>
            <person name="Yan M."/>
            <person name="Ng V."/>
            <person name="Cullen D."/>
            <person name="Martin F."/>
            <person name="Rosso M.-N."/>
            <person name="Henrissat B."/>
            <person name="Hibbett D."/>
            <person name="Martinez A.T."/>
            <person name="Grigoriev I.V."/>
        </authorList>
    </citation>
    <scope>NUCLEOTIDE SEQUENCE</scope>
    <source>
        <strain evidence="1">AH 40177</strain>
    </source>
</reference>
<proteinExistence type="predicted"/>
<accession>A0A9P5PP88</accession>
<dbReference type="Proteomes" id="UP000772434">
    <property type="component" value="Unassembled WGS sequence"/>
</dbReference>
<sequence>MDLSTSGCNLVVLHAVGASTCGCLHWIKTTWLHPPWMKIVMVPSSDGCIPKVNDFSTIVELVEKLYKLLPNILIILCDDYLQVINFWGPSMMDPPTMDASYLILNWVDGSKGGSIPGFQA</sequence>
<comment type="caution">
    <text evidence="1">The sequence shown here is derived from an EMBL/GenBank/DDBJ whole genome shotgun (WGS) entry which is preliminary data.</text>
</comment>
<gene>
    <name evidence="1" type="ORF">BDP27DRAFT_1365265</name>
</gene>
<keyword evidence="2" id="KW-1185">Reference proteome</keyword>
<evidence type="ECO:0000313" key="2">
    <source>
        <dbReference type="Proteomes" id="UP000772434"/>
    </source>
</evidence>
<dbReference type="EMBL" id="JADNRY010000080">
    <property type="protein sequence ID" value="KAF9066911.1"/>
    <property type="molecule type" value="Genomic_DNA"/>
</dbReference>
<organism evidence="1 2">
    <name type="scientific">Rhodocollybia butyracea</name>
    <dbReference type="NCBI Taxonomy" id="206335"/>
    <lineage>
        <taxon>Eukaryota</taxon>
        <taxon>Fungi</taxon>
        <taxon>Dikarya</taxon>
        <taxon>Basidiomycota</taxon>
        <taxon>Agaricomycotina</taxon>
        <taxon>Agaricomycetes</taxon>
        <taxon>Agaricomycetidae</taxon>
        <taxon>Agaricales</taxon>
        <taxon>Marasmiineae</taxon>
        <taxon>Omphalotaceae</taxon>
        <taxon>Rhodocollybia</taxon>
    </lineage>
</organism>